<evidence type="ECO:0008006" key="2">
    <source>
        <dbReference type="Google" id="ProtNLM"/>
    </source>
</evidence>
<organism evidence="1">
    <name type="scientific">Thermofilum pendens</name>
    <dbReference type="NCBI Taxonomy" id="2269"/>
    <lineage>
        <taxon>Archaea</taxon>
        <taxon>Thermoproteota</taxon>
        <taxon>Thermoprotei</taxon>
        <taxon>Thermofilales</taxon>
        <taxon>Thermofilaceae</taxon>
        <taxon>Thermofilum</taxon>
    </lineage>
</organism>
<dbReference type="Gene3D" id="3.30.1440.10">
    <property type="match status" value="1"/>
</dbReference>
<gene>
    <name evidence="1" type="ORF">ENV17_04680</name>
</gene>
<dbReference type="Pfam" id="PF01877">
    <property type="entry name" value="RNA_binding"/>
    <property type="match status" value="1"/>
</dbReference>
<sequence>MSRGRRVVEERPKTLWSSSTATRVELSCSAHATEDEGKVLTALLNIIPESLREQYASAVETTRTMGYHGNPITIYRLVVEGPDANEIFKHIALSLGEEDRKYIESTLSSRLERCRLYIRVSKQWAYLRRLKVYEGDDVIRIVFTLRRGRVA</sequence>
<dbReference type="AlphaFoldDB" id="A0A7C4FA32"/>
<protein>
    <recommendedName>
        <fullName evidence="2">Exosome protein</fullName>
    </recommendedName>
</protein>
<proteinExistence type="predicted"/>
<evidence type="ECO:0000313" key="1">
    <source>
        <dbReference type="EMBL" id="HGI43660.1"/>
    </source>
</evidence>
<dbReference type="PANTHER" id="PTHR38816:SF1">
    <property type="entry name" value="EXOSOME SUBUNIT"/>
    <property type="match status" value="1"/>
</dbReference>
<dbReference type="InterPro" id="IPR002739">
    <property type="entry name" value="PAB1135-like"/>
</dbReference>
<dbReference type="InterPro" id="IPR022803">
    <property type="entry name" value="Ribosomal_uL5_dom_sf"/>
</dbReference>
<dbReference type="PANTHER" id="PTHR38816">
    <property type="entry name" value="EXOSOME SUBUNIT, DUF54 FAMILY-RELATED"/>
    <property type="match status" value="1"/>
</dbReference>
<dbReference type="EMBL" id="DTFI01000111">
    <property type="protein sequence ID" value="HGI43660.1"/>
    <property type="molecule type" value="Genomic_DNA"/>
</dbReference>
<reference evidence="1" key="1">
    <citation type="journal article" date="2020" name="mSystems">
        <title>Genome- and Community-Level Interaction Insights into Carbon Utilization and Element Cycling Functions of Hydrothermarchaeota in Hydrothermal Sediment.</title>
        <authorList>
            <person name="Zhou Z."/>
            <person name="Liu Y."/>
            <person name="Xu W."/>
            <person name="Pan J."/>
            <person name="Luo Z.H."/>
            <person name="Li M."/>
        </authorList>
    </citation>
    <scope>NUCLEOTIDE SEQUENCE [LARGE SCALE GENOMIC DNA]</scope>
    <source>
        <strain evidence="1">SpSt-735</strain>
    </source>
</reference>
<comment type="caution">
    <text evidence="1">The sequence shown here is derived from an EMBL/GenBank/DDBJ whole genome shotgun (WGS) entry which is preliminary data.</text>
</comment>
<accession>A0A7C4FA32</accession>
<name>A0A7C4FA32_THEPE</name>
<dbReference type="SUPFAM" id="SSF55282">
    <property type="entry name" value="RL5-like"/>
    <property type="match status" value="1"/>
</dbReference>